<evidence type="ECO:0000313" key="1">
    <source>
        <dbReference type="EMBL" id="KAJ8674151.1"/>
    </source>
</evidence>
<reference evidence="1" key="1">
    <citation type="submission" date="2023-04" db="EMBL/GenBank/DDBJ databases">
        <title>A chromosome-level genome assembly of the parasitoid wasp Eretmocerus hayati.</title>
        <authorList>
            <person name="Zhong Y."/>
            <person name="Liu S."/>
            <person name="Liu Y."/>
        </authorList>
    </citation>
    <scope>NUCLEOTIDE SEQUENCE</scope>
    <source>
        <strain evidence="1">ZJU_SS_LIU_2023</strain>
    </source>
</reference>
<name>A0ACC2NSN9_9HYME</name>
<keyword evidence="2" id="KW-1185">Reference proteome</keyword>
<protein>
    <submittedName>
        <fullName evidence="1">Uncharacterized protein</fullName>
    </submittedName>
</protein>
<dbReference type="Proteomes" id="UP001239111">
    <property type="component" value="Chromosome 3"/>
</dbReference>
<comment type="caution">
    <text evidence="1">The sequence shown here is derived from an EMBL/GenBank/DDBJ whole genome shotgun (WGS) entry which is preliminary data.</text>
</comment>
<dbReference type="EMBL" id="CM056743">
    <property type="protein sequence ID" value="KAJ8674151.1"/>
    <property type="molecule type" value="Genomic_DNA"/>
</dbReference>
<accession>A0ACC2NSN9</accession>
<proteinExistence type="predicted"/>
<gene>
    <name evidence="1" type="ORF">QAD02_005413</name>
</gene>
<sequence length="528" mass="60226">MDEDPRGIKRGPCMAPDCDCTAYERSKDKASCYYCSCPPTKHRRKDVIVLNPADDHDLLGAEYSKTHSFGSETIILSDPASLNSSASNSFEQDGILTPESTMIEQNDISSVRILHCIVNQQETRTSKVLSPPKAKKPDSQSSVTLNDENSSPLLNHPKSKKKLTMGLKNSIEQLANRKEKIIASFPNIWPDRIEDWLAKKTQSDDKILNLFIRTLVDKLKENKIAEAADFDVAAEVAYERYEVLRTNVSTSHGYLSALMKRCLHNKRYYEKKLEKTKKKNVNVQVPLNENPTTLEDTLNKMNTEMQQANPSITILKECLELCRTARVAHSKISSADNHLRKFTALKKSDLLLWEFHQVFQIQSELMRTRWIEASLKLEEHFSQVHTDDEDVRTVNLLRLISKKFNKKNKEAFEAVVKVYDENTPTIDTVPSGDAAPRMIGIGTTERPALNFIIYVDKVPLFTGTAVNSLIFLFASYWIFNISFPSKANMTFTFIAAILFQDHYYDDFKDKRTVVKLIEEIGIFNLPKK</sequence>
<evidence type="ECO:0000313" key="2">
    <source>
        <dbReference type="Proteomes" id="UP001239111"/>
    </source>
</evidence>
<organism evidence="1 2">
    <name type="scientific">Eretmocerus hayati</name>
    <dbReference type="NCBI Taxonomy" id="131215"/>
    <lineage>
        <taxon>Eukaryota</taxon>
        <taxon>Metazoa</taxon>
        <taxon>Ecdysozoa</taxon>
        <taxon>Arthropoda</taxon>
        <taxon>Hexapoda</taxon>
        <taxon>Insecta</taxon>
        <taxon>Pterygota</taxon>
        <taxon>Neoptera</taxon>
        <taxon>Endopterygota</taxon>
        <taxon>Hymenoptera</taxon>
        <taxon>Apocrita</taxon>
        <taxon>Proctotrupomorpha</taxon>
        <taxon>Chalcidoidea</taxon>
        <taxon>Aphelinidae</taxon>
        <taxon>Aphelininae</taxon>
        <taxon>Eretmocerus</taxon>
    </lineage>
</organism>